<protein>
    <submittedName>
        <fullName evidence="3">SDR family NAD(P)-dependent oxidoreductase</fullName>
    </submittedName>
</protein>
<dbReference type="PANTHER" id="PTHR24320">
    <property type="entry name" value="RETINOL DEHYDROGENASE"/>
    <property type="match status" value="1"/>
</dbReference>
<dbReference type="InterPro" id="IPR036291">
    <property type="entry name" value="NAD(P)-bd_dom_sf"/>
</dbReference>
<dbReference type="EMBL" id="RQJX01000008">
    <property type="protein sequence ID" value="RQN08139.1"/>
    <property type="molecule type" value="Genomic_DNA"/>
</dbReference>
<organism evidence="3 4">
    <name type="scientific">Aeromicrobium camelliae</name>
    <dbReference type="NCBI Taxonomy" id="1538144"/>
    <lineage>
        <taxon>Bacteria</taxon>
        <taxon>Bacillati</taxon>
        <taxon>Actinomycetota</taxon>
        <taxon>Actinomycetes</taxon>
        <taxon>Propionibacteriales</taxon>
        <taxon>Nocardioidaceae</taxon>
        <taxon>Aeromicrobium</taxon>
    </lineage>
</organism>
<reference evidence="3 4" key="1">
    <citation type="submission" date="2018-11" db="EMBL/GenBank/DDBJ databases">
        <authorList>
            <person name="Li F."/>
        </authorList>
    </citation>
    <scope>NUCLEOTIDE SEQUENCE [LARGE SCALE GENOMIC DNA]</scope>
    <source>
        <strain evidence="3 4">YS17T</strain>
    </source>
</reference>
<dbReference type="GO" id="GO:0016491">
    <property type="term" value="F:oxidoreductase activity"/>
    <property type="evidence" value="ECO:0007669"/>
    <property type="project" value="UniProtKB-KW"/>
</dbReference>
<comment type="caution">
    <text evidence="3">The sequence shown here is derived from an EMBL/GenBank/DDBJ whole genome shotgun (WGS) entry which is preliminary data.</text>
</comment>
<name>A0A3N6WL04_9ACTN</name>
<gene>
    <name evidence="3" type="ORF">EHW97_07425</name>
</gene>
<keyword evidence="4" id="KW-1185">Reference proteome</keyword>
<evidence type="ECO:0000256" key="1">
    <source>
        <dbReference type="ARBA" id="ARBA00006484"/>
    </source>
</evidence>
<proteinExistence type="inferred from homology"/>
<dbReference type="AlphaFoldDB" id="A0A3N6WL04"/>
<dbReference type="OrthoDB" id="4577644at2"/>
<dbReference type="Pfam" id="PF00106">
    <property type="entry name" value="adh_short"/>
    <property type="match status" value="1"/>
</dbReference>
<keyword evidence="2" id="KW-0560">Oxidoreductase</keyword>
<dbReference type="Gene3D" id="3.40.50.720">
    <property type="entry name" value="NAD(P)-binding Rossmann-like Domain"/>
    <property type="match status" value="1"/>
</dbReference>
<evidence type="ECO:0000256" key="2">
    <source>
        <dbReference type="ARBA" id="ARBA00023002"/>
    </source>
</evidence>
<evidence type="ECO:0000313" key="4">
    <source>
        <dbReference type="Proteomes" id="UP000275225"/>
    </source>
</evidence>
<dbReference type="RefSeq" id="WP_124236535.1">
    <property type="nucleotide sequence ID" value="NZ_JBHUFI010000006.1"/>
</dbReference>
<comment type="similarity">
    <text evidence="1">Belongs to the short-chain dehydrogenases/reductases (SDR) family.</text>
</comment>
<dbReference type="SUPFAM" id="SSF51735">
    <property type="entry name" value="NAD(P)-binding Rossmann-fold domains"/>
    <property type="match status" value="1"/>
</dbReference>
<dbReference type="PRINTS" id="PR00081">
    <property type="entry name" value="GDHRDH"/>
</dbReference>
<dbReference type="Proteomes" id="UP000275225">
    <property type="component" value="Unassembled WGS sequence"/>
</dbReference>
<sequence>MSEHWTTEDIGDLREHTAVITGVTGGLGAATALGLARRGARLIVTARDLTKADEALARLHQEAPDAQIDVIRLDLADLEQTKEAAAELAGSVQRIDILINNAGIMIPPFSRTKDGFELQMGTNHLGHFAWTAGLWPALRHGARIVTVSSLAHASARQLDLRVLTAGNYPRRYRRWQAYGESKLANLLFALELNRRATTASLPVTSVAAHPGYASTNLTKTGLTLHGSSLPAIAIHQITGFIGQSASLGALPLLRAATDPDLRGGEYLGPDGFQQLRGKHPRHVGMTRLARDEALAASVWEASEAAAGVRFDVS</sequence>
<evidence type="ECO:0000313" key="3">
    <source>
        <dbReference type="EMBL" id="RQN08139.1"/>
    </source>
</evidence>
<accession>A0A3N6WL04</accession>
<dbReference type="PANTHER" id="PTHR24320:SF148">
    <property type="entry name" value="NAD(P)-BINDING ROSSMANN-FOLD SUPERFAMILY PROTEIN"/>
    <property type="match status" value="1"/>
</dbReference>
<dbReference type="InterPro" id="IPR002347">
    <property type="entry name" value="SDR_fam"/>
</dbReference>
<dbReference type="NCBIfam" id="NF004846">
    <property type="entry name" value="PRK06197.1"/>
    <property type="match status" value="1"/>
</dbReference>